<evidence type="ECO:0000313" key="3">
    <source>
        <dbReference type="Proteomes" id="UP000663879"/>
    </source>
</evidence>
<dbReference type="AlphaFoldDB" id="A0A813M5R9"/>
<organism evidence="2 3">
    <name type="scientific">Brachionus calyciflorus</name>
    <dbReference type="NCBI Taxonomy" id="104777"/>
    <lineage>
        <taxon>Eukaryota</taxon>
        <taxon>Metazoa</taxon>
        <taxon>Spiralia</taxon>
        <taxon>Gnathifera</taxon>
        <taxon>Rotifera</taxon>
        <taxon>Eurotatoria</taxon>
        <taxon>Monogononta</taxon>
        <taxon>Pseudotrocha</taxon>
        <taxon>Ploima</taxon>
        <taxon>Brachionidae</taxon>
        <taxon>Brachionus</taxon>
    </lineage>
</organism>
<dbReference type="Proteomes" id="UP000663879">
    <property type="component" value="Unassembled WGS sequence"/>
</dbReference>
<dbReference type="Gene3D" id="3.40.50.1820">
    <property type="entry name" value="alpha/beta hydrolase"/>
    <property type="match status" value="1"/>
</dbReference>
<proteinExistence type="predicted"/>
<sequence>MENFKFDGSDDKFNEIILNTCLLSLAIYEDDPLSYLNNFIQTNKFKNSLGKVCVSEKLTEDEVFGDEFTEINIRYLVSKNEKNKTIIIAFRGDENLSSLLRDGKHYPKINSEKFFLETETFKKCSKIPTNYFIEKLDKDFKIIFTGFSYGGSLAAMETINLFFEYIGFKSKKNILFIGYGCPDISEISHHEDFLVNLLDYLIDVIYFQREFCKKTIHDFAYYAVEHCEESDVGLFDLLDRFANLTSRPRPDEGKTEGFLFNFINNILKDIESIDDLRKDCELFRNSLNSEKLELEFSSSNQSKIRKFLILNENNQFMIKNQKPRLLKIDFRDTDNLINRIQSHLIRKYFSCLNKNYFTRLLKENDECSKIEHLKDLEISVNKSELSSLTCQTEKTYLKFKIKFEPENS</sequence>
<feature type="domain" description="Fungal lipase-type" evidence="1">
    <location>
        <begin position="137"/>
        <end position="189"/>
    </location>
</feature>
<reference evidence="2" key="1">
    <citation type="submission" date="2021-02" db="EMBL/GenBank/DDBJ databases">
        <authorList>
            <person name="Nowell W R."/>
        </authorList>
    </citation>
    <scope>NUCLEOTIDE SEQUENCE</scope>
    <source>
        <strain evidence="2">Ploen Becks lab</strain>
    </source>
</reference>
<evidence type="ECO:0000259" key="1">
    <source>
        <dbReference type="Pfam" id="PF01764"/>
    </source>
</evidence>
<protein>
    <recommendedName>
        <fullName evidence="1">Fungal lipase-type domain-containing protein</fullName>
    </recommendedName>
</protein>
<dbReference type="InterPro" id="IPR029058">
    <property type="entry name" value="AB_hydrolase_fold"/>
</dbReference>
<dbReference type="EMBL" id="CAJNOC010000059">
    <property type="protein sequence ID" value="CAF0710865.1"/>
    <property type="molecule type" value="Genomic_DNA"/>
</dbReference>
<dbReference type="OrthoDB" id="438440at2759"/>
<name>A0A813M5R9_9BILA</name>
<gene>
    <name evidence="2" type="ORF">OXX778_LOCUS1022</name>
</gene>
<accession>A0A813M5R9</accession>
<dbReference type="SUPFAM" id="SSF53474">
    <property type="entry name" value="alpha/beta-Hydrolases"/>
    <property type="match status" value="1"/>
</dbReference>
<dbReference type="GO" id="GO:0006629">
    <property type="term" value="P:lipid metabolic process"/>
    <property type="evidence" value="ECO:0007669"/>
    <property type="project" value="InterPro"/>
</dbReference>
<evidence type="ECO:0000313" key="2">
    <source>
        <dbReference type="EMBL" id="CAF0710865.1"/>
    </source>
</evidence>
<dbReference type="InterPro" id="IPR002921">
    <property type="entry name" value="Fungal_lipase-type"/>
</dbReference>
<dbReference type="Pfam" id="PF01764">
    <property type="entry name" value="Lipase_3"/>
    <property type="match status" value="1"/>
</dbReference>
<comment type="caution">
    <text evidence="2">The sequence shown here is derived from an EMBL/GenBank/DDBJ whole genome shotgun (WGS) entry which is preliminary data.</text>
</comment>
<keyword evidence="3" id="KW-1185">Reference proteome</keyword>